<dbReference type="EC" id="2.3.1.48" evidence="2"/>
<evidence type="ECO:0000256" key="1">
    <source>
        <dbReference type="ARBA" id="ARBA00004123"/>
    </source>
</evidence>
<dbReference type="PROSITE" id="PS51727">
    <property type="entry name" value="CBP_P300_HAT"/>
    <property type="match status" value="1"/>
</dbReference>
<reference evidence="11" key="1">
    <citation type="submission" date="2022-03" db="EMBL/GenBank/DDBJ databases">
        <title>A functionally conserved STORR gene fusion in Papaver species that diverged 16.8 million years ago.</title>
        <authorList>
            <person name="Catania T."/>
        </authorList>
    </citation>
    <scope>NUCLEOTIDE SEQUENCE</scope>
    <source>
        <strain evidence="11">S-191538</strain>
    </source>
</reference>
<dbReference type="SMART" id="SM01250">
    <property type="entry name" value="KAT11"/>
    <property type="match status" value="1"/>
</dbReference>
<dbReference type="InterPro" id="IPR031162">
    <property type="entry name" value="CBP_P300_HAT"/>
</dbReference>
<dbReference type="InterPro" id="IPR019787">
    <property type="entry name" value="Znf_PHD-finger"/>
</dbReference>
<dbReference type="GO" id="GO:0005634">
    <property type="term" value="C:nucleus"/>
    <property type="evidence" value="ECO:0007669"/>
    <property type="project" value="UniProtKB-SubCell"/>
</dbReference>
<dbReference type="GO" id="GO:0005667">
    <property type="term" value="C:transcription regulator complex"/>
    <property type="evidence" value="ECO:0007669"/>
    <property type="project" value="TreeGrafter"/>
</dbReference>
<accession>A0AA41VJU3</accession>
<evidence type="ECO:0000256" key="4">
    <source>
        <dbReference type="ARBA" id="ARBA00022723"/>
    </source>
</evidence>
<dbReference type="PANTHER" id="PTHR13808">
    <property type="entry name" value="CBP/P300-RELATED"/>
    <property type="match status" value="1"/>
</dbReference>
<evidence type="ECO:0000256" key="8">
    <source>
        <dbReference type="ARBA" id="ARBA00023163"/>
    </source>
</evidence>
<dbReference type="GO" id="GO:0008270">
    <property type="term" value="F:zinc ion binding"/>
    <property type="evidence" value="ECO:0007669"/>
    <property type="project" value="UniProtKB-KW"/>
</dbReference>
<evidence type="ECO:0000256" key="6">
    <source>
        <dbReference type="ARBA" id="ARBA00022833"/>
    </source>
</evidence>
<evidence type="ECO:0000259" key="10">
    <source>
        <dbReference type="PROSITE" id="PS51727"/>
    </source>
</evidence>
<evidence type="ECO:0000256" key="3">
    <source>
        <dbReference type="ARBA" id="ARBA00022679"/>
    </source>
</evidence>
<dbReference type="GO" id="GO:0004402">
    <property type="term" value="F:histone acetyltransferase activity"/>
    <property type="evidence" value="ECO:0007669"/>
    <property type="project" value="InterPro"/>
</dbReference>
<keyword evidence="9" id="KW-0539">Nucleus</keyword>
<name>A0AA41VJU3_PAPNU</name>
<dbReference type="Gene3D" id="3.30.40.10">
    <property type="entry name" value="Zinc/RING finger domain, C3HC4 (zinc finger)"/>
    <property type="match status" value="1"/>
</dbReference>
<dbReference type="GO" id="GO:0003713">
    <property type="term" value="F:transcription coactivator activity"/>
    <property type="evidence" value="ECO:0007669"/>
    <property type="project" value="TreeGrafter"/>
</dbReference>
<keyword evidence="4" id="KW-0479">Metal-binding</keyword>
<organism evidence="11 12">
    <name type="scientific">Papaver nudicaule</name>
    <name type="common">Iceland poppy</name>
    <dbReference type="NCBI Taxonomy" id="74823"/>
    <lineage>
        <taxon>Eukaryota</taxon>
        <taxon>Viridiplantae</taxon>
        <taxon>Streptophyta</taxon>
        <taxon>Embryophyta</taxon>
        <taxon>Tracheophyta</taxon>
        <taxon>Spermatophyta</taxon>
        <taxon>Magnoliopsida</taxon>
        <taxon>Ranunculales</taxon>
        <taxon>Papaveraceae</taxon>
        <taxon>Papaveroideae</taxon>
        <taxon>Papaver</taxon>
    </lineage>
</organism>
<dbReference type="SUPFAM" id="SSF57903">
    <property type="entry name" value="FYVE/PHD zinc finger"/>
    <property type="match status" value="1"/>
</dbReference>
<feature type="domain" description="CBP/p300-type HAT" evidence="10">
    <location>
        <begin position="399"/>
        <end position="786"/>
    </location>
</feature>
<dbReference type="GO" id="GO:0031490">
    <property type="term" value="F:chromatin DNA binding"/>
    <property type="evidence" value="ECO:0007669"/>
    <property type="project" value="TreeGrafter"/>
</dbReference>
<comment type="caution">
    <text evidence="11">The sequence shown here is derived from an EMBL/GenBank/DDBJ whole genome shotgun (WGS) entry which is preliminary data.</text>
</comment>
<protein>
    <recommendedName>
        <fullName evidence="2">histone acetyltransferase</fullName>
        <ecNumber evidence="2">2.3.1.48</ecNumber>
    </recommendedName>
</protein>
<dbReference type="GO" id="GO:0045944">
    <property type="term" value="P:positive regulation of transcription by RNA polymerase II"/>
    <property type="evidence" value="ECO:0007669"/>
    <property type="project" value="TreeGrafter"/>
</dbReference>
<dbReference type="Pfam" id="PF00628">
    <property type="entry name" value="PHD"/>
    <property type="match status" value="1"/>
</dbReference>
<evidence type="ECO:0000313" key="11">
    <source>
        <dbReference type="EMBL" id="MCL7042591.1"/>
    </source>
</evidence>
<keyword evidence="8" id="KW-0804">Transcription</keyword>
<evidence type="ECO:0000256" key="2">
    <source>
        <dbReference type="ARBA" id="ARBA00013184"/>
    </source>
</evidence>
<proteinExistence type="predicted"/>
<keyword evidence="3" id="KW-0808">Transferase</keyword>
<evidence type="ECO:0000256" key="5">
    <source>
        <dbReference type="ARBA" id="ARBA00022771"/>
    </source>
</evidence>
<keyword evidence="5" id="KW-0863">Zinc-finger</keyword>
<keyword evidence="7" id="KW-0805">Transcription regulation</keyword>
<evidence type="ECO:0000313" key="12">
    <source>
        <dbReference type="Proteomes" id="UP001177140"/>
    </source>
</evidence>
<dbReference type="InterPro" id="IPR011011">
    <property type="entry name" value="Znf_FYVE_PHD"/>
</dbReference>
<dbReference type="InterPro" id="IPR013083">
    <property type="entry name" value="Znf_RING/FYVE/PHD"/>
</dbReference>
<sequence>MSAVAMGEWCGMPQLKTDNQESTSNWRQEEDPGGIRRTREFIRSNVEQILYCLSRTKSNNWNQLKFQNWSKLVEGVLFMQAATKEEYADVATLRSRVIFAVRSISQRIGGTRSKYPGVHSVWNRHQKPVHNKIAVVPLTFDFAAKRKTIYGTGEAAQDFSSFKKRKNDCNSDIHITDHQASGKMHSKTFSGYEIPQGWGPIPLQDYYPHGSLPKYKQWKPYEPSTTAVDVSKLYNSALSREASLPGMFIPDHVAILNQWLAKTKPKEVDERRACQLCGVEKIFYAVGCFLCRRVFKKTDTYHSASKLGMEYRVCINCVKLERRKVTVPDLYIDNEIIRMDTDSRCQEPFVLCSRCDRRQHHTCALFNSERNSGRKTEYICPKCNIQEGKNEPCTPLDHTRGAKDLPSTKLSDSLERRLFESLKKDREERAKRIGKKSHEVPGAEDLVVRVVLSVEKKLQVNPELLNVLKEENYPKEFPYRSKVILLFQKIDGVEVCLFGMYVQEYGSKCAPPNQRSIYISYLDSVNYFRPEGIMTASGESLRTFVYHEILLGYLEYCKTRGFTRCYLWSCPPSKEADNYIFNCHPKVQKKPADKKKGIKKRTKSEKLRAWYGEVFRKAEDEKIVARTTNSYDYFIAPRGKHNKIKAPQLPYFEGDYWPLAAEKKLKDLLKEQLLSSRKTRNSQKTSFEVVGCTDASGYSHVKDQLMKKLVEGIKKQKDNLIILELVTQHMAEDTDQDEDEVIEGNIFDGRENFLDFCVQKRYQFDNLQRAKLSSRKILHHLHNSNKEE</sequence>
<dbReference type="PANTHER" id="PTHR13808:SF53">
    <property type="entry name" value="HISTONE ACETYLTRANSFERASE HAC2"/>
    <property type="match status" value="1"/>
</dbReference>
<dbReference type="InterPro" id="IPR013178">
    <property type="entry name" value="Histone_AcTrfase_Rtt109/CBP"/>
</dbReference>
<keyword evidence="6" id="KW-0862">Zinc</keyword>
<comment type="subcellular location">
    <subcellularLocation>
        <location evidence="1">Nucleus</location>
    </subcellularLocation>
</comment>
<keyword evidence="12" id="KW-1185">Reference proteome</keyword>
<dbReference type="Pfam" id="PF08214">
    <property type="entry name" value="HAT_KAT11"/>
    <property type="match status" value="1"/>
</dbReference>
<dbReference type="EMBL" id="JAJJMA010237153">
    <property type="protein sequence ID" value="MCL7042591.1"/>
    <property type="molecule type" value="Genomic_DNA"/>
</dbReference>
<dbReference type="AlphaFoldDB" id="A0AA41VJU3"/>
<dbReference type="GO" id="GO:0000123">
    <property type="term" value="C:histone acetyltransferase complex"/>
    <property type="evidence" value="ECO:0007669"/>
    <property type="project" value="TreeGrafter"/>
</dbReference>
<evidence type="ECO:0000256" key="7">
    <source>
        <dbReference type="ARBA" id="ARBA00023015"/>
    </source>
</evidence>
<gene>
    <name evidence="11" type="ORF">MKW94_011465</name>
</gene>
<dbReference type="Proteomes" id="UP001177140">
    <property type="component" value="Unassembled WGS sequence"/>
</dbReference>
<evidence type="ECO:0000256" key="9">
    <source>
        <dbReference type="ARBA" id="ARBA00023242"/>
    </source>
</evidence>